<feature type="non-terminal residue" evidence="2">
    <location>
        <position position="100"/>
    </location>
</feature>
<dbReference type="Gene3D" id="2.60.120.10">
    <property type="entry name" value="Jelly Rolls"/>
    <property type="match status" value="1"/>
</dbReference>
<comment type="caution">
    <text evidence="2">The sequence shown here is derived from an EMBL/GenBank/DDBJ whole genome shotgun (WGS) entry which is preliminary data.</text>
</comment>
<dbReference type="AlphaFoldDB" id="A0A930W1A2"/>
<dbReference type="SUPFAM" id="SSF51182">
    <property type="entry name" value="RmlC-like cupins"/>
    <property type="match status" value="1"/>
</dbReference>
<accession>A0A930W1A2</accession>
<feature type="domain" description="Cupin type-2" evidence="1">
    <location>
        <begin position="55"/>
        <end position="99"/>
    </location>
</feature>
<dbReference type="Proteomes" id="UP000698335">
    <property type="component" value="Unassembled WGS sequence"/>
</dbReference>
<reference evidence="2" key="1">
    <citation type="submission" date="2020-04" db="EMBL/GenBank/DDBJ databases">
        <title>Deep metagenomics examines the oral microbiome during advanced dental caries in children, revealing novel taxa and co-occurrences with host molecules.</title>
        <authorList>
            <person name="Baker J.L."/>
            <person name="Morton J.T."/>
            <person name="Dinis M."/>
            <person name="Alvarez R."/>
            <person name="Tran N.C."/>
            <person name="Knight R."/>
            <person name="Edlund A."/>
        </authorList>
    </citation>
    <scope>NUCLEOTIDE SEQUENCE</scope>
    <source>
        <strain evidence="2">JCVI_38_bin.5</strain>
    </source>
</reference>
<protein>
    <submittedName>
        <fullName evidence="2">Cupin domain-containing protein</fullName>
    </submittedName>
</protein>
<dbReference type="InterPro" id="IPR014710">
    <property type="entry name" value="RmlC-like_jellyroll"/>
</dbReference>
<name>A0A930W1A2_9ACTN</name>
<dbReference type="InterPro" id="IPR013096">
    <property type="entry name" value="Cupin_2"/>
</dbReference>
<dbReference type="EMBL" id="JABZGW010000186">
    <property type="protein sequence ID" value="MBF4807973.1"/>
    <property type="molecule type" value="Genomic_DNA"/>
</dbReference>
<sequence>MKEIQITEKGKNFTTVNVGKLNEIEEYELAMGNFSIPGKVFAGHALQATGAELSFQSLAAGQDYGTRHAHKTHEELYFILKGEGIFDVDGKRFPVTEGSI</sequence>
<organism evidence="2 3">
    <name type="scientific">Lancefieldella rimae</name>
    <dbReference type="NCBI Taxonomy" id="1383"/>
    <lineage>
        <taxon>Bacteria</taxon>
        <taxon>Bacillati</taxon>
        <taxon>Actinomycetota</taxon>
        <taxon>Coriobacteriia</taxon>
        <taxon>Coriobacteriales</taxon>
        <taxon>Atopobiaceae</taxon>
        <taxon>Lancefieldella</taxon>
    </lineage>
</organism>
<dbReference type="InterPro" id="IPR011051">
    <property type="entry name" value="RmlC_Cupin_sf"/>
</dbReference>
<evidence type="ECO:0000259" key="1">
    <source>
        <dbReference type="Pfam" id="PF07883"/>
    </source>
</evidence>
<dbReference type="Pfam" id="PF07883">
    <property type="entry name" value="Cupin_2"/>
    <property type="match status" value="1"/>
</dbReference>
<gene>
    <name evidence="2" type="ORF">HXK26_04695</name>
</gene>
<evidence type="ECO:0000313" key="3">
    <source>
        <dbReference type="Proteomes" id="UP000698335"/>
    </source>
</evidence>
<proteinExistence type="predicted"/>
<evidence type="ECO:0000313" key="2">
    <source>
        <dbReference type="EMBL" id="MBF4807973.1"/>
    </source>
</evidence>